<evidence type="ECO:0000256" key="12">
    <source>
        <dbReference type="SAM" id="MobiDB-lite"/>
    </source>
</evidence>
<dbReference type="EMBL" id="KR822825">
    <property type="protein sequence ID" value="AMK09266.1"/>
    <property type="molecule type" value="Viral_cRNA"/>
</dbReference>
<dbReference type="Gene3D" id="1.10.3610.10">
    <property type="entry name" value="Nucleoprotein"/>
    <property type="match status" value="1"/>
</dbReference>
<protein>
    <recommendedName>
        <fullName evidence="3">Nucleoprotein</fullName>
    </recommendedName>
    <alternativeName>
        <fullName evidence="11">Nucleocapsid protein</fullName>
    </alternativeName>
</protein>
<feature type="compositionally biased region" description="Basic and acidic residues" evidence="12">
    <location>
        <begin position="386"/>
        <end position="396"/>
    </location>
</feature>
<keyword evidence="7" id="KW-0694">RNA-binding</keyword>
<comment type="subcellular location">
    <subcellularLocation>
        <location evidence="1">Host cytoplasm</location>
    </subcellularLocation>
    <subcellularLocation>
        <location evidence="2">Virion</location>
    </subcellularLocation>
</comment>
<organism evidence="14 15">
    <name type="scientific">Ceratitis capitata sigmavirus</name>
    <dbReference type="NCBI Taxonomy" id="1802949"/>
    <lineage>
        <taxon>Viruses</taxon>
        <taxon>Riboviria</taxon>
        <taxon>Orthornavirae</taxon>
        <taxon>Negarnaviricota</taxon>
        <taxon>Haploviricotina</taxon>
        <taxon>Monjiviricetes</taxon>
        <taxon>Mononegavirales</taxon>
        <taxon>Rhabdoviridae</taxon>
        <taxon>Alpharhabdovirinae</taxon>
        <taxon>Sigmavirus</taxon>
        <taxon>Sigmavirus capitata</taxon>
    </lineage>
</organism>
<dbReference type="InterPro" id="IPR023331">
    <property type="entry name" value="Rhabdovirus_ncapsid_C"/>
</dbReference>
<gene>
    <name evidence="14" type="primary">N</name>
</gene>
<dbReference type="Gene3D" id="1.10.3570.10">
    <property type="entry name" value="Rhabdovirus nucleocapsid protein like domain"/>
    <property type="match status" value="1"/>
</dbReference>
<dbReference type="Pfam" id="PF00945">
    <property type="entry name" value="Rhabdo_ncap"/>
    <property type="match status" value="1"/>
</dbReference>
<dbReference type="GO" id="GO:0003723">
    <property type="term" value="F:RNA binding"/>
    <property type="evidence" value="ECO:0007669"/>
    <property type="project" value="UniProtKB-KW"/>
</dbReference>
<proteinExistence type="predicted"/>
<dbReference type="InterPro" id="IPR023330">
    <property type="entry name" value="Rhabdovirus_ncapsid_N"/>
</dbReference>
<name>A0A140D8P2_9RHAB</name>
<reference evidence="14 15" key="1">
    <citation type="journal article" date="2016" name="Virus Evol.">
        <title>The evolution, diversity and host associations of rhabdoviruses.</title>
        <authorList>
            <person name="Longdon B."/>
            <person name="Murray G.G.R."/>
            <person name="Palmer W.J."/>
            <person name="Day J.P."/>
            <person name="Parker D.J."/>
            <person name="Welch J.J."/>
            <person name="Obbard D.J."/>
            <person name="Jiggins F.M."/>
        </authorList>
    </citation>
    <scope>NUCLEOTIDE SEQUENCE [LARGE SCALE GENOMIC DNA]</scope>
    <source>
        <strain evidence="14">Pool Vienna7 lab strain and wild Hawaiian flies</strain>
    </source>
</reference>
<keyword evidence="6" id="KW-0946">Virion</keyword>
<evidence type="ECO:0000313" key="15">
    <source>
        <dbReference type="Proteomes" id="UP000163741"/>
    </source>
</evidence>
<dbReference type="Proteomes" id="UP000163741">
    <property type="component" value="Segment"/>
</dbReference>
<keyword evidence="8 14" id="KW-0543">Viral nucleoprotein</keyword>
<evidence type="ECO:0000259" key="13">
    <source>
        <dbReference type="Pfam" id="PF00945"/>
    </source>
</evidence>
<dbReference type="GO" id="GO:0019029">
    <property type="term" value="C:helical viral capsid"/>
    <property type="evidence" value="ECO:0007669"/>
    <property type="project" value="UniProtKB-KW"/>
</dbReference>
<dbReference type="GO" id="GO:0019013">
    <property type="term" value="C:viral nucleocapsid"/>
    <property type="evidence" value="ECO:0007669"/>
    <property type="project" value="UniProtKB-KW"/>
</dbReference>
<dbReference type="KEGG" id="vg:80534972"/>
<feature type="compositionally biased region" description="Polar residues" evidence="12">
    <location>
        <begin position="367"/>
        <end position="380"/>
    </location>
</feature>
<evidence type="ECO:0000256" key="5">
    <source>
        <dbReference type="ARBA" id="ARBA00022561"/>
    </source>
</evidence>
<evidence type="ECO:0000256" key="11">
    <source>
        <dbReference type="ARBA" id="ARBA00033344"/>
    </source>
</evidence>
<dbReference type="RefSeq" id="YP_010797246.1">
    <property type="nucleotide sequence ID" value="NC_076146.1"/>
</dbReference>
<dbReference type="GO" id="GO:0030430">
    <property type="term" value="C:host cell cytoplasm"/>
    <property type="evidence" value="ECO:0007669"/>
    <property type="project" value="UniProtKB-SubCell"/>
</dbReference>
<dbReference type="InterPro" id="IPR035961">
    <property type="entry name" value="Rhabdovirus_nucleoprotein-like"/>
</dbReference>
<feature type="region of interest" description="Disordered" evidence="12">
    <location>
        <begin position="367"/>
        <end position="396"/>
    </location>
</feature>
<evidence type="ECO:0000256" key="2">
    <source>
        <dbReference type="ARBA" id="ARBA00004328"/>
    </source>
</evidence>
<evidence type="ECO:0000256" key="3">
    <source>
        <dbReference type="ARBA" id="ARBA00014389"/>
    </source>
</evidence>
<keyword evidence="10" id="KW-0687">Ribonucleoprotein</keyword>
<dbReference type="InterPro" id="IPR000448">
    <property type="entry name" value="Rhabdo_ncapsid"/>
</dbReference>
<evidence type="ECO:0000256" key="9">
    <source>
        <dbReference type="ARBA" id="ARBA00023200"/>
    </source>
</evidence>
<sequence length="453" mass="51034">MTTNGKKIVNINSKKSYVVPCVYAERSPEFPIDWFDTTRDKPILNIQIFKECDLDKARQYADAFLKGTIHGTIPVTTYLYYLFLTAKETLTRDWTSYRMNLKASEQVTPLSLLTVNKEEVDQTPLTNPTTLDNNSDKSILLALVGIYRLHTTHPALVDIVTDRINLLIQQATPSDKVQYSVDLAKTNSGYLSGNDSVEILLSALDMFADKFPANKYSQARIGTIILRYAGCSALLDLTYMTKMIACDGVLDVLQWVFLPRVGQELDAMLSKEDSEITKEDSYFPYLLGLRLSSKSPYAASSAPQLHHLVHAVGSLMGLSRSINALLIDPGTPNMVANNAALIFLANKRLSGLKVVYMNEDDAKVNQTQQEKASQTRQQNISEEDALSSRDLDDEQPKTPRDWFNWYCDKDWKFTKKEYLEIRDAVMSIKNPRSGTVGAWTVETFLSLINADIY</sequence>
<evidence type="ECO:0000256" key="10">
    <source>
        <dbReference type="ARBA" id="ARBA00023274"/>
    </source>
</evidence>
<evidence type="ECO:0000256" key="8">
    <source>
        <dbReference type="ARBA" id="ARBA00023086"/>
    </source>
</evidence>
<keyword evidence="4" id="KW-1139">Helical capsid protein</keyword>
<evidence type="ECO:0000256" key="4">
    <source>
        <dbReference type="ARBA" id="ARBA00022497"/>
    </source>
</evidence>
<evidence type="ECO:0000256" key="1">
    <source>
        <dbReference type="ARBA" id="ARBA00004192"/>
    </source>
</evidence>
<keyword evidence="5" id="KW-0167">Capsid protein</keyword>
<keyword evidence="9" id="KW-1035">Host cytoplasm</keyword>
<feature type="domain" description="Rhabdovirus nucleocapsid" evidence="13">
    <location>
        <begin position="25"/>
        <end position="428"/>
    </location>
</feature>
<accession>A0A140D8P2</accession>
<evidence type="ECO:0000256" key="6">
    <source>
        <dbReference type="ARBA" id="ARBA00022844"/>
    </source>
</evidence>
<dbReference type="SUPFAM" id="SSF140809">
    <property type="entry name" value="Rhabdovirus nucleoprotein-like"/>
    <property type="match status" value="1"/>
</dbReference>
<evidence type="ECO:0000256" key="7">
    <source>
        <dbReference type="ARBA" id="ARBA00022884"/>
    </source>
</evidence>
<keyword evidence="15" id="KW-1185">Reference proteome</keyword>
<evidence type="ECO:0000313" key="14">
    <source>
        <dbReference type="EMBL" id="AMK09266.1"/>
    </source>
</evidence>
<dbReference type="GeneID" id="80534972"/>
<dbReference type="GO" id="GO:1990904">
    <property type="term" value="C:ribonucleoprotein complex"/>
    <property type="evidence" value="ECO:0007669"/>
    <property type="project" value="UniProtKB-KW"/>
</dbReference>